<comment type="subcellular location">
    <subcellularLocation>
        <location evidence="1">Membrane</location>
        <topology evidence="1">Multi-pass membrane protein</topology>
    </subcellularLocation>
</comment>
<dbReference type="AlphaFoldDB" id="A0A1F7FFV3"/>
<accession>A0A1F7FFV3</accession>
<dbReference type="Gene3D" id="3.40.50.300">
    <property type="entry name" value="P-loop containing nucleotide triphosphate hydrolases"/>
    <property type="match status" value="1"/>
</dbReference>
<evidence type="ECO:0000259" key="9">
    <source>
        <dbReference type="PROSITE" id="PS50006"/>
    </source>
</evidence>
<feature type="transmembrane region" description="Helical" evidence="8">
    <location>
        <begin position="584"/>
        <end position="610"/>
    </location>
</feature>
<evidence type="ECO:0000256" key="1">
    <source>
        <dbReference type="ARBA" id="ARBA00004141"/>
    </source>
</evidence>
<evidence type="ECO:0000256" key="5">
    <source>
        <dbReference type="ARBA" id="ARBA00022840"/>
    </source>
</evidence>
<evidence type="ECO:0000313" key="11">
    <source>
        <dbReference type="EMBL" id="OGK05346.1"/>
    </source>
</evidence>
<dbReference type="SMART" id="SM00240">
    <property type="entry name" value="FHA"/>
    <property type="match status" value="2"/>
</dbReference>
<reference evidence="11 12" key="1">
    <citation type="journal article" date="2016" name="Nat. Commun.">
        <title>Thousands of microbial genomes shed light on interconnected biogeochemical processes in an aquifer system.</title>
        <authorList>
            <person name="Anantharaman K."/>
            <person name="Brown C.T."/>
            <person name="Hug L.A."/>
            <person name="Sharon I."/>
            <person name="Castelle C.J."/>
            <person name="Probst A.J."/>
            <person name="Thomas B.C."/>
            <person name="Singh A."/>
            <person name="Wilkins M.J."/>
            <person name="Karaoz U."/>
            <person name="Brodie E.L."/>
            <person name="Williams K.H."/>
            <person name="Hubbard S.S."/>
            <person name="Banfield J.F."/>
        </authorList>
    </citation>
    <scope>NUCLEOTIDE SEQUENCE [LARGE SCALE GENOMIC DNA]</scope>
</reference>
<dbReference type="Pfam" id="PF00005">
    <property type="entry name" value="ABC_tran"/>
    <property type="match status" value="1"/>
</dbReference>
<dbReference type="InterPro" id="IPR013525">
    <property type="entry name" value="ABC2_TM"/>
</dbReference>
<keyword evidence="6 8" id="KW-1133">Transmembrane helix</keyword>
<dbReference type="GO" id="GO:0005524">
    <property type="term" value="F:ATP binding"/>
    <property type="evidence" value="ECO:0007669"/>
    <property type="project" value="UniProtKB-KW"/>
</dbReference>
<evidence type="ECO:0000256" key="6">
    <source>
        <dbReference type="ARBA" id="ARBA00022989"/>
    </source>
</evidence>
<gene>
    <name evidence="11" type="ORF">A2519_03465</name>
</gene>
<dbReference type="InterPro" id="IPR000253">
    <property type="entry name" value="FHA_dom"/>
</dbReference>
<name>A0A1F7FFV3_UNCRA</name>
<dbReference type="InterPro" id="IPR003439">
    <property type="entry name" value="ABC_transporter-like_ATP-bd"/>
</dbReference>
<dbReference type="Proteomes" id="UP000179243">
    <property type="component" value="Unassembled WGS sequence"/>
</dbReference>
<protein>
    <recommendedName>
        <fullName evidence="13">ABC transporter ATP-binding protein</fullName>
    </recommendedName>
</protein>
<feature type="transmembrane region" description="Helical" evidence="8">
    <location>
        <begin position="622"/>
        <end position="645"/>
    </location>
</feature>
<dbReference type="CDD" id="cd00060">
    <property type="entry name" value="FHA"/>
    <property type="match status" value="2"/>
</dbReference>
<dbReference type="GO" id="GO:0016020">
    <property type="term" value="C:membrane"/>
    <property type="evidence" value="ECO:0007669"/>
    <property type="project" value="UniProtKB-SubCell"/>
</dbReference>
<dbReference type="Pfam" id="PF00498">
    <property type="entry name" value="FHA"/>
    <property type="match status" value="2"/>
</dbReference>
<feature type="transmembrane region" description="Helical" evidence="8">
    <location>
        <begin position="517"/>
        <end position="538"/>
    </location>
</feature>
<dbReference type="InterPro" id="IPR003593">
    <property type="entry name" value="AAA+_ATPase"/>
</dbReference>
<dbReference type="InterPro" id="IPR027417">
    <property type="entry name" value="P-loop_NTPase"/>
</dbReference>
<organism evidence="11 12">
    <name type="scientific">Candidatus Raymondbacteria bacterium RIFOXYD12_FULL_49_13</name>
    <dbReference type="NCBI Taxonomy" id="1817890"/>
    <lineage>
        <taxon>Bacteria</taxon>
        <taxon>Raymondiibacteriota</taxon>
    </lineage>
</organism>
<feature type="transmembrane region" description="Helical" evidence="8">
    <location>
        <begin position="711"/>
        <end position="728"/>
    </location>
</feature>
<dbReference type="SUPFAM" id="SSF49879">
    <property type="entry name" value="SMAD/FHA domain"/>
    <property type="match status" value="2"/>
</dbReference>
<evidence type="ECO:0000256" key="7">
    <source>
        <dbReference type="ARBA" id="ARBA00023136"/>
    </source>
</evidence>
<evidence type="ECO:0000256" key="4">
    <source>
        <dbReference type="ARBA" id="ARBA00022741"/>
    </source>
</evidence>
<comment type="caution">
    <text evidence="11">The sequence shown here is derived from an EMBL/GenBank/DDBJ whole genome shotgun (WGS) entry which is preliminary data.</text>
</comment>
<evidence type="ECO:0008006" key="13">
    <source>
        <dbReference type="Google" id="ProtNLM"/>
    </source>
</evidence>
<feature type="domain" description="ABC transporter" evidence="10">
    <location>
        <begin position="204"/>
        <end position="436"/>
    </location>
</feature>
<dbReference type="PANTHER" id="PTHR48041:SF139">
    <property type="entry name" value="PROTEIN SCARLET"/>
    <property type="match status" value="1"/>
</dbReference>
<keyword evidence="3 8" id="KW-0812">Transmembrane</keyword>
<dbReference type="PROSITE" id="PS50893">
    <property type="entry name" value="ABC_TRANSPORTER_2"/>
    <property type="match status" value="1"/>
</dbReference>
<dbReference type="PANTHER" id="PTHR48041">
    <property type="entry name" value="ABC TRANSPORTER G FAMILY MEMBER 28"/>
    <property type="match status" value="1"/>
</dbReference>
<sequence length="736" mass="82685">MTQSRDFTIEPSKLVYTIGRNEDSEIYLNSPQVSRFHAQLNVLGDSSLEIEDLDSKYGTLVNGRRVKRQSLRDGDKILVGIFEFVVQINAMGMTLKFPVKKPESNFVAEYDLAYHSSLLIGRGKNCTIVLDSQQVSRIHSRIEKTHENQYTVVDLGSTNGTFVNGRRIEKKILKNKDIIQAGPIRFLFLDGTIYQLNEKDIVRMDIVNIAKSVNKVEILRDTSLSILPREFVGILGPSGSGKSTLVNVLNGNILPDCGKISLNGTDLTKNYASFKSAIGFVPQEDIVHPELSVWDTLLYAAELRLPEDMNMDEKRKRVEKVISTLELDERKHTKVHSLSGGQRKRVSLGVELLTEPSLLFLDEPTSGLDPGLEQKMMQLFRRIADSGQTVIMATHLLNEMALFDLVAIVFEGDLVYYGPPSDLVSYFKVEKPNDVYNRLYYPPEGGWVQRFKNSLYYKEYVVGRLKMNKESALSSQVKAENSRDGFEGMIFFNQQFSGLRQFKTLSKRYISIISHDIVNVCILLGQAPVIALLLILVFVNYRNVWSLLFSLSLSAIWFGCIDSIKEITKEKHIYARERVVSLKLAPYLFSKVVVLSGLCVVQCCVLMAMVSLFVPFEGSVPLMFGVVLVSALCGLTLGLAISAMVNTTDKALGVLPVILIPQILFSGTVVNIDNMIPVSQIISNFMICRWSYGLLKKISVWESGAVFDTDMLVLVAFIPVSILVALFFQKRKDIRR</sequence>
<dbReference type="Gene3D" id="2.60.200.20">
    <property type="match status" value="2"/>
</dbReference>
<dbReference type="GO" id="GO:0016887">
    <property type="term" value="F:ATP hydrolysis activity"/>
    <property type="evidence" value="ECO:0007669"/>
    <property type="project" value="InterPro"/>
</dbReference>
<proteinExistence type="predicted"/>
<evidence type="ECO:0000313" key="12">
    <source>
        <dbReference type="Proteomes" id="UP000179243"/>
    </source>
</evidence>
<keyword evidence="4" id="KW-0547">Nucleotide-binding</keyword>
<evidence type="ECO:0000256" key="2">
    <source>
        <dbReference type="ARBA" id="ARBA00022448"/>
    </source>
</evidence>
<dbReference type="SMART" id="SM00382">
    <property type="entry name" value="AAA"/>
    <property type="match status" value="1"/>
</dbReference>
<dbReference type="PROSITE" id="PS00211">
    <property type="entry name" value="ABC_TRANSPORTER_1"/>
    <property type="match status" value="1"/>
</dbReference>
<keyword evidence="7 8" id="KW-0472">Membrane</keyword>
<keyword evidence="5" id="KW-0067">ATP-binding</keyword>
<feature type="domain" description="FHA" evidence="9">
    <location>
        <begin position="118"/>
        <end position="168"/>
    </location>
</feature>
<dbReference type="InterPro" id="IPR017871">
    <property type="entry name" value="ABC_transporter-like_CS"/>
</dbReference>
<keyword evidence="2" id="KW-0813">Transport</keyword>
<evidence type="ECO:0000256" key="8">
    <source>
        <dbReference type="SAM" id="Phobius"/>
    </source>
</evidence>
<dbReference type="EMBL" id="MFYX01000057">
    <property type="protein sequence ID" value="OGK05346.1"/>
    <property type="molecule type" value="Genomic_DNA"/>
</dbReference>
<evidence type="ECO:0000256" key="3">
    <source>
        <dbReference type="ARBA" id="ARBA00022692"/>
    </source>
</evidence>
<dbReference type="InterPro" id="IPR008984">
    <property type="entry name" value="SMAD_FHA_dom_sf"/>
</dbReference>
<dbReference type="PROSITE" id="PS50006">
    <property type="entry name" value="FHA_DOMAIN"/>
    <property type="match status" value="2"/>
</dbReference>
<dbReference type="GO" id="GO:0140359">
    <property type="term" value="F:ABC-type transporter activity"/>
    <property type="evidence" value="ECO:0007669"/>
    <property type="project" value="InterPro"/>
</dbReference>
<evidence type="ECO:0000259" key="10">
    <source>
        <dbReference type="PROSITE" id="PS50893"/>
    </source>
</evidence>
<feature type="transmembrane region" description="Helical" evidence="8">
    <location>
        <begin position="652"/>
        <end position="672"/>
    </location>
</feature>
<dbReference type="Pfam" id="PF01061">
    <property type="entry name" value="ABC2_membrane"/>
    <property type="match status" value="1"/>
</dbReference>
<dbReference type="InterPro" id="IPR050352">
    <property type="entry name" value="ABCG_transporters"/>
</dbReference>
<feature type="domain" description="FHA" evidence="9">
    <location>
        <begin position="16"/>
        <end position="66"/>
    </location>
</feature>
<dbReference type="SUPFAM" id="SSF52540">
    <property type="entry name" value="P-loop containing nucleoside triphosphate hydrolases"/>
    <property type="match status" value="1"/>
</dbReference>
<feature type="transmembrane region" description="Helical" evidence="8">
    <location>
        <begin position="544"/>
        <end position="564"/>
    </location>
</feature>